<evidence type="ECO:0000313" key="2">
    <source>
        <dbReference type="Proteomes" id="UP001217631"/>
    </source>
</evidence>
<gene>
    <name evidence="1" type="ORF">PWA60_27730</name>
</gene>
<protein>
    <submittedName>
        <fullName evidence="1">Uncharacterized protein</fullName>
    </submittedName>
</protein>
<keyword evidence="1" id="KW-0614">Plasmid</keyword>
<geneLocation type="plasmid" evidence="1 2">
    <name>pHNGDW697-1</name>
</geneLocation>
<sequence>MISVTAFWLVTDANMVILFGSPSRPWNCPGQSDMGLRALSKGMPMFASMISSLAPPIALVSSLNVGVEAAKDIYAYLPAPELALAATPTSPHVLYQADVPALSKDMSPEAMNALCDSLVKAYARDGATPAISAGLRQCVIAPTPAPELTSGGSKPAAVL</sequence>
<dbReference type="EMBL" id="CP118678">
    <property type="protein sequence ID" value="WEA23266.1"/>
    <property type="molecule type" value="Genomic_DNA"/>
</dbReference>
<evidence type="ECO:0000313" key="1">
    <source>
        <dbReference type="EMBL" id="WEA23266.1"/>
    </source>
</evidence>
<proteinExistence type="predicted"/>
<accession>A0AAJ5V3Q6</accession>
<dbReference type="Proteomes" id="UP001217631">
    <property type="component" value="Plasmid pHNGDW697-1"/>
</dbReference>
<organism evidence="1 2">
    <name type="scientific">Pseudomonas juntendi</name>
    <dbReference type="NCBI Taxonomy" id="2666183"/>
    <lineage>
        <taxon>Bacteria</taxon>
        <taxon>Pseudomonadati</taxon>
        <taxon>Pseudomonadota</taxon>
        <taxon>Gammaproteobacteria</taxon>
        <taxon>Pseudomonadales</taxon>
        <taxon>Pseudomonadaceae</taxon>
        <taxon>Pseudomonas</taxon>
    </lineage>
</organism>
<name>A0AAJ5V3Q6_9PSED</name>
<dbReference type="AlphaFoldDB" id="A0AAJ5V3Q6"/>
<reference evidence="1" key="1">
    <citation type="submission" date="2023-02" db="EMBL/GenBank/DDBJ databases">
        <title>tmexCD-toprJ-like cluster.</title>
        <authorList>
            <person name="Gao X."/>
            <person name="Wang C."/>
            <person name="Liu J."/>
        </authorList>
    </citation>
    <scope>NUCLEOTIDE SEQUENCE</scope>
    <source>
        <strain evidence="1">GDW21C697WI</strain>
        <plasmid evidence="1">pHNGDW697-1</plasmid>
    </source>
</reference>
<dbReference type="RefSeq" id="WP_139813991.1">
    <property type="nucleotide sequence ID" value="NZ_CP118678.1"/>
</dbReference>